<reference evidence="4" key="1">
    <citation type="journal article" date="2019" name="Int. J. Syst. Evol. Microbiol.">
        <title>The Global Catalogue of Microorganisms (GCM) 10K type strain sequencing project: providing services to taxonomists for standard genome sequencing and annotation.</title>
        <authorList>
            <consortium name="The Broad Institute Genomics Platform"/>
            <consortium name="The Broad Institute Genome Sequencing Center for Infectious Disease"/>
            <person name="Wu L."/>
            <person name="Ma J."/>
        </authorList>
    </citation>
    <scope>NUCLEOTIDE SEQUENCE [LARGE SCALE GENOMIC DNA]</scope>
    <source>
        <strain evidence="4">CGMCC 4.6946</strain>
    </source>
</reference>
<name>A0ABV9THR0_9MICC</name>
<dbReference type="Proteomes" id="UP001595797">
    <property type="component" value="Unassembled WGS sequence"/>
</dbReference>
<accession>A0ABV9THR0</accession>
<dbReference type="EMBL" id="JBHSIW010000008">
    <property type="protein sequence ID" value="MFC4903513.1"/>
    <property type="molecule type" value="Genomic_DNA"/>
</dbReference>
<keyword evidence="2" id="KW-0812">Transmembrane</keyword>
<feature type="compositionally biased region" description="Polar residues" evidence="1">
    <location>
        <begin position="145"/>
        <end position="155"/>
    </location>
</feature>
<feature type="region of interest" description="Disordered" evidence="1">
    <location>
        <begin position="177"/>
        <end position="235"/>
    </location>
</feature>
<sequence>MSGTGLQRRPARPAPPRSGIGAWAVRRGQRPPDGSSARQLETPAPPAPETGGSTRAPLSVVPSRARRGRVSTVALSLLALVVALASILVLNIQISGGQYRLVELRAQEQALSQQNEALTQDLEFYDAPQNLAVMASDLGMVPAQGSGTVDLTTGSVEGDPLPAQPQENHEILVDHAQQTGSEAADRAAQRAEDREREKAEQQREDAERRAREDAAPNAGLGGGSLPAPQQRAPGE</sequence>
<feature type="compositionally biased region" description="Basic and acidic residues" evidence="1">
    <location>
        <begin position="183"/>
        <end position="214"/>
    </location>
</feature>
<evidence type="ECO:0000256" key="2">
    <source>
        <dbReference type="SAM" id="Phobius"/>
    </source>
</evidence>
<gene>
    <name evidence="3" type="ORF">ACFPCS_08035</name>
</gene>
<evidence type="ECO:0008006" key="5">
    <source>
        <dbReference type="Google" id="ProtNLM"/>
    </source>
</evidence>
<evidence type="ECO:0000313" key="4">
    <source>
        <dbReference type="Proteomes" id="UP001595797"/>
    </source>
</evidence>
<feature type="transmembrane region" description="Helical" evidence="2">
    <location>
        <begin position="73"/>
        <end position="94"/>
    </location>
</feature>
<feature type="region of interest" description="Disordered" evidence="1">
    <location>
        <begin position="145"/>
        <end position="164"/>
    </location>
</feature>
<proteinExistence type="predicted"/>
<comment type="caution">
    <text evidence="3">The sequence shown here is derived from an EMBL/GenBank/DDBJ whole genome shotgun (WGS) entry which is preliminary data.</text>
</comment>
<feature type="region of interest" description="Disordered" evidence="1">
    <location>
        <begin position="1"/>
        <end position="63"/>
    </location>
</feature>
<protein>
    <recommendedName>
        <fullName evidence="5">Cell division protein FtsL</fullName>
    </recommendedName>
</protein>
<dbReference type="RefSeq" id="WP_277550267.1">
    <property type="nucleotide sequence ID" value="NZ_JARAMH010000003.1"/>
</dbReference>
<keyword evidence="4" id="KW-1185">Reference proteome</keyword>
<organism evidence="3 4">
    <name type="scientific">Kocuria oceani</name>
    <dbReference type="NCBI Taxonomy" id="988827"/>
    <lineage>
        <taxon>Bacteria</taxon>
        <taxon>Bacillati</taxon>
        <taxon>Actinomycetota</taxon>
        <taxon>Actinomycetes</taxon>
        <taxon>Micrococcales</taxon>
        <taxon>Micrococcaceae</taxon>
        <taxon>Kocuria</taxon>
    </lineage>
</organism>
<evidence type="ECO:0000256" key="1">
    <source>
        <dbReference type="SAM" id="MobiDB-lite"/>
    </source>
</evidence>
<keyword evidence="2" id="KW-1133">Transmembrane helix</keyword>
<evidence type="ECO:0000313" key="3">
    <source>
        <dbReference type="EMBL" id="MFC4903513.1"/>
    </source>
</evidence>
<keyword evidence="2" id="KW-0472">Membrane</keyword>